<evidence type="ECO:0000313" key="3">
    <source>
        <dbReference type="Proteomes" id="UP000823399"/>
    </source>
</evidence>
<dbReference type="EMBL" id="JABBWM010000001">
    <property type="protein sequence ID" value="KAG2120629.1"/>
    <property type="molecule type" value="Genomic_DNA"/>
</dbReference>
<dbReference type="OrthoDB" id="2692158at2759"/>
<accession>A0A9P7FJN2</accession>
<proteinExistence type="predicted"/>
<protein>
    <submittedName>
        <fullName evidence="2">Uncharacterized protein</fullName>
    </submittedName>
</protein>
<evidence type="ECO:0000313" key="2">
    <source>
        <dbReference type="EMBL" id="KAG2120629.1"/>
    </source>
</evidence>
<reference evidence="2" key="1">
    <citation type="journal article" date="2020" name="New Phytol.">
        <title>Comparative genomics reveals dynamic genome evolution in host specialist ectomycorrhizal fungi.</title>
        <authorList>
            <person name="Lofgren L.A."/>
            <person name="Nguyen N.H."/>
            <person name="Vilgalys R."/>
            <person name="Ruytinx J."/>
            <person name="Liao H.L."/>
            <person name="Branco S."/>
            <person name="Kuo A."/>
            <person name="LaButti K."/>
            <person name="Lipzen A."/>
            <person name="Andreopoulos W."/>
            <person name="Pangilinan J."/>
            <person name="Riley R."/>
            <person name="Hundley H."/>
            <person name="Na H."/>
            <person name="Barry K."/>
            <person name="Grigoriev I.V."/>
            <person name="Stajich J.E."/>
            <person name="Kennedy P.G."/>
        </authorList>
    </citation>
    <scope>NUCLEOTIDE SEQUENCE</scope>
    <source>
        <strain evidence="2">FC423</strain>
    </source>
</reference>
<feature type="compositionally biased region" description="Polar residues" evidence="1">
    <location>
        <begin position="130"/>
        <end position="141"/>
    </location>
</feature>
<dbReference type="RefSeq" id="XP_041300005.1">
    <property type="nucleotide sequence ID" value="XM_041433178.1"/>
</dbReference>
<organism evidence="2 3">
    <name type="scientific">Suillus discolor</name>
    <dbReference type="NCBI Taxonomy" id="1912936"/>
    <lineage>
        <taxon>Eukaryota</taxon>
        <taxon>Fungi</taxon>
        <taxon>Dikarya</taxon>
        <taxon>Basidiomycota</taxon>
        <taxon>Agaricomycotina</taxon>
        <taxon>Agaricomycetes</taxon>
        <taxon>Agaricomycetidae</taxon>
        <taxon>Boletales</taxon>
        <taxon>Suillineae</taxon>
        <taxon>Suillaceae</taxon>
        <taxon>Suillus</taxon>
    </lineage>
</organism>
<name>A0A9P7FJN2_9AGAM</name>
<feature type="compositionally biased region" description="Polar residues" evidence="1">
    <location>
        <begin position="98"/>
        <end position="111"/>
    </location>
</feature>
<sequence>MVELGHQLHTIQHVGRSLHGPKPQLWADYTSRTWFERELDLLNTFGDVWSRTTSISYSEHTQDPGEMHLSGVVITDLTLGLRQIPTDFHAIVKADSTEYQTMSQSTATSTRAPALLDSRRSGTPPELRTTAVQTAGTPPLA</sequence>
<feature type="region of interest" description="Disordered" evidence="1">
    <location>
        <begin position="98"/>
        <end position="141"/>
    </location>
</feature>
<dbReference type="AlphaFoldDB" id="A0A9P7FJN2"/>
<gene>
    <name evidence="2" type="ORF">F5147DRAFT_647089</name>
</gene>
<dbReference type="GeneID" id="64695437"/>
<comment type="caution">
    <text evidence="2">The sequence shown here is derived from an EMBL/GenBank/DDBJ whole genome shotgun (WGS) entry which is preliminary data.</text>
</comment>
<evidence type="ECO:0000256" key="1">
    <source>
        <dbReference type="SAM" id="MobiDB-lite"/>
    </source>
</evidence>
<keyword evidence="3" id="KW-1185">Reference proteome</keyword>
<dbReference type="Proteomes" id="UP000823399">
    <property type="component" value="Unassembled WGS sequence"/>
</dbReference>